<protein>
    <submittedName>
        <fullName evidence="2">Ankyrin repeat and LEM domain-containing protein 1</fullName>
    </submittedName>
</protein>
<dbReference type="GO" id="GO:0005654">
    <property type="term" value="C:nucleoplasm"/>
    <property type="evidence" value="ECO:0007669"/>
    <property type="project" value="TreeGrafter"/>
</dbReference>
<dbReference type="PANTHER" id="PTHR46427:SF1">
    <property type="entry name" value="ANKYRIN REPEAT AND LEM DOMAIN-CONTAINING PROTEIN 1"/>
    <property type="match status" value="1"/>
</dbReference>
<reference evidence="2" key="1">
    <citation type="submission" date="2017-10" db="EMBL/GenBank/DDBJ databases">
        <title>Transcriptome Assembly of Sugarcane Aphid Adults.</title>
        <authorList>
            <person name="Scully E.D."/>
            <person name="Palmer N.A."/>
            <person name="Geib S.M."/>
            <person name="Sarath G."/>
            <person name="Sattler S.E."/>
        </authorList>
    </citation>
    <scope>NUCLEOTIDE SEQUENCE</scope>
    <source>
        <tissue evidence="2">Whole body</tissue>
    </source>
</reference>
<dbReference type="Pfam" id="PF12796">
    <property type="entry name" value="Ank_2"/>
    <property type="match status" value="1"/>
</dbReference>
<dbReference type="GO" id="GO:0000724">
    <property type="term" value="P:double-strand break repair via homologous recombination"/>
    <property type="evidence" value="ECO:0007669"/>
    <property type="project" value="TreeGrafter"/>
</dbReference>
<dbReference type="Gene3D" id="1.25.40.20">
    <property type="entry name" value="Ankyrin repeat-containing domain"/>
    <property type="match status" value="1"/>
</dbReference>
<dbReference type="EMBL" id="GFXV01000660">
    <property type="protein sequence ID" value="MBW12465.1"/>
    <property type="molecule type" value="Transcribed_RNA"/>
</dbReference>
<dbReference type="PROSITE" id="PS50954">
    <property type="entry name" value="LEM"/>
    <property type="match status" value="1"/>
</dbReference>
<gene>
    <name evidence="2" type="primary">ANKLE1_0</name>
</gene>
<name>A0A2H8TEG3_9HEMI</name>
<dbReference type="InterPro" id="IPR034998">
    <property type="entry name" value="ANKLE1"/>
</dbReference>
<dbReference type="InterPro" id="IPR003887">
    <property type="entry name" value="LEM_dom"/>
</dbReference>
<proteinExistence type="predicted"/>
<dbReference type="OrthoDB" id="1601181at2759"/>
<accession>A0A2H8TEG3</accession>
<dbReference type="GO" id="GO:0000712">
    <property type="term" value="P:resolution of meiotic recombination intermediates"/>
    <property type="evidence" value="ECO:0007669"/>
    <property type="project" value="TreeGrafter"/>
</dbReference>
<dbReference type="InterPro" id="IPR036770">
    <property type="entry name" value="Ankyrin_rpt-contain_sf"/>
</dbReference>
<dbReference type="SUPFAM" id="SSF63451">
    <property type="entry name" value="LEM domain"/>
    <property type="match status" value="1"/>
</dbReference>
<dbReference type="CDD" id="cd10454">
    <property type="entry name" value="GIY-YIG_COG3680_Meta"/>
    <property type="match status" value="1"/>
</dbReference>
<feature type="domain" description="LEM" evidence="1">
    <location>
        <begin position="415"/>
        <end position="459"/>
    </location>
</feature>
<dbReference type="InterPro" id="IPR011015">
    <property type="entry name" value="LEM/LEM-like_dom_sf"/>
</dbReference>
<dbReference type="GO" id="GO:0005737">
    <property type="term" value="C:cytoplasm"/>
    <property type="evidence" value="ECO:0007669"/>
    <property type="project" value="TreeGrafter"/>
</dbReference>
<sequence length="671" mass="75549">MAKAIMNDEWRTLYLARALYDAVEDCNIQQVNTLLSQNKANPNILIPEEGMTAFHLAAGHENLAFGKIATSLFLHNGGDPNVLCEGNRTVLHIAVAWNRSQVVGILLKSPYIIPNPYIKDEDNLNVFNYAVKFSAWESLATLQSYMKNYTSNLKKQVSDVMQSKHIKEKYRSSKKAQNIEKSIDAESTFDKSDKLCTNSGYLNSSESLDSISKSTFDSVGQKNNNIDECILTSTAYSFDDILNKNVSSDNHITGLHVKRIPSKIYYDGSMLSSIKCVSDEFESIENISFPSSNLLSDSELYEHNEVELGTKNIFSQVEDTSLSDSDLMSDISGLSSLSSDDFLTCTDTNSERQIRNSVNSVTYKTDIELEDVTKSLSTTSIYGSISNSTSKTSAELNNLEVSNIINSLDECSCSLVEISDCDTDYIRESLRECGYPPGPIVPSTKQVYVRKLNQILQKQTEEKHDDKPINNSSGSYSMQLTKVLADDAWKKTIKSWSILEDSIVSAKSGSSFTYLLLDPRITNNLPVRANEMNPIEIWQTFIRSIFYIGKGTKSRPNDHMNEAFKAWVENKNQDKSRKTEYILSLWKEKLGVVCVQAFHHLMIKEAHIREAAMIDAIGLDKLTNEKRGTYYDNTARWLNSDRCKLGCHLLYRAMLVFLADGERQLRPVDLT</sequence>
<organism evidence="2">
    <name type="scientific">Melanaphis sacchari</name>
    <dbReference type="NCBI Taxonomy" id="742174"/>
    <lineage>
        <taxon>Eukaryota</taxon>
        <taxon>Metazoa</taxon>
        <taxon>Ecdysozoa</taxon>
        <taxon>Arthropoda</taxon>
        <taxon>Hexapoda</taxon>
        <taxon>Insecta</taxon>
        <taxon>Pterygota</taxon>
        <taxon>Neoptera</taxon>
        <taxon>Paraneoptera</taxon>
        <taxon>Hemiptera</taxon>
        <taxon>Sternorrhyncha</taxon>
        <taxon>Aphidomorpha</taxon>
        <taxon>Aphidoidea</taxon>
        <taxon>Aphididae</taxon>
        <taxon>Aphidini</taxon>
        <taxon>Melanaphis</taxon>
    </lineage>
</organism>
<dbReference type="Pfam" id="PF03020">
    <property type="entry name" value="LEM"/>
    <property type="match status" value="1"/>
</dbReference>
<dbReference type="Pfam" id="PF22945">
    <property type="entry name" value="LEM-3_GIY-YIG"/>
    <property type="match status" value="1"/>
</dbReference>
<dbReference type="GO" id="GO:0004520">
    <property type="term" value="F:DNA endonuclease activity"/>
    <property type="evidence" value="ECO:0007669"/>
    <property type="project" value="TreeGrafter"/>
</dbReference>
<evidence type="ECO:0000259" key="1">
    <source>
        <dbReference type="PROSITE" id="PS50954"/>
    </source>
</evidence>
<dbReference type="AlphaFoldDB" id="A0A2H8TEG3"/>
<dbReference type="CDD" id="cd12934">
    <property type="entry name" value="LEM"/>
    <property type="match status" value="1"/>
</dbReference>
<dbReference type="PANTHER" id="PTHR46427">
    <property type="entry name" value="ANKYRIN REPEAT AND LEM DOMAIN-CONTAINING PROTEIN 1"/>
    <property type="match status" value="1"/>
</dbReference>
<dbReference type="Gene3D" id="1.10.720.40">
    <property type="match status" value="1"/>
</dbReference>
<evidence type="ECO:0000313" key="2">
    <source>
        <dbReference type="EMBL" id="MBW12465.1"/>
    </source>
</evidence>
<dbReference type="InterPro" id="IPR002110">
    <property type="entry name" value="Ankyrin_rpt"/>
</dbReference>
<dbReference type="SUPFAM" id="SSF48403">
    <property type="entry name" value="Ankyrin repeat"/>
    <property type="match status" value="1"/>
</dbReference>